<dbReference type="Proteomes" id="UP000277811">
    <property type="component" value="Unassembled WGS sequence"/>
</dbReference>
<proteinExistence type="predicted"/>
<dbReference type="AlphaFoldDB" id="A0A498RB87"/>
<organism evidence="1 2">
    <name type="scientific">Lucifera butyrica</name>
    <dbReference type="NCBI Taxonomy" id="1351585"/>
    <lineage>
        <taxon>Bacteria</taxon>
        <taxon>Bacillati</taxon>
        <taxon>Bacillota</taxon>
        <taxon>Negativicutes</taxon>
        <taxon>Veillonellales</taxon>
        <taxon>Veillonellaceae</taxon>
        <taxon>Lucifera</taxon>
    </lineage>
</organism>
<sequence>KAKISVLVSPHIGIAVEWKLQLYPVLPYIKPVKKEPVAPSSKQKSTWRPPDSHYYKYGHTLINKVSFEDTDKDILAMLESIFLCKYA</sequence>
<reference evidence="1 2" key="1">
    <citation type="submission" date="2018-06" db="EMBL/GenBank/DDBJ databases">
        <authorList>
            <person name="Strepis N."/>
        </authorList>
    </citation>
    <scope>NUCLEOTIDE SEQUENCE [LARGE SCALE GENOMIC DNA]</scope>
    <source>
        <strain evidence="1">LUCI</strain>
    </source>
</reference>
<protein>
    <submittedName>
        <fullName evidence="1">Uncharacterized protein</fullName>
    </submittedName>
</protein>
<evidence type="ECO:0000313" key="2">
    <source>
        <dbReference type="Proteomes" id="UP000277811"/>
    </source>
</evidence>
<name>A0A498RB87_9FIRM</name>
<dbReference type="EMBL" id="UPPP01000074">
    <property type="protein sequence ID" value="VBB07403.1"/>
    <property type="molecule type" value="Genomic_DNA"/>
</dbReference>
<evidence type="ECO:0000313" key="1">
    <source>
        <dbReference type="EMBL" id="VBB07403.1"/>
    </source>
</evidence>
<feature type="non-terminal residue" evidence="1">
    <location>
        <position position="1"/>
    </location>
</feature>
<keyword evidence="2" id="KW-1185">Reference proteome</keyword>
<gene>
    <name evidence="1" type="ORF">LUCI_2648</name>
</gene>
<accession>A0A498RB87</accession>